<evidence type="ECO:0000256" key="6">
    <source>
        <dbReference type="SAM" id="MobiDB-lite"/>
    </source>
</evidence>
<keyword evidence="5" id="KW-0690">Ribosome biogenesis</keyword>
<name>A0A0C9WV94_9AGAR</name>
<dbReference type="Gene3D" id="4.10.450.10">
    <property type="entry name" value="Glucose Oxidase, domain 2"/>
    <property type="match status" value="1"/>
</dbReference>
<evidence type="ECO:0000259" key="7">
    <source>
        <dbReference type="Pfam" id="PF03813"/>
    </source>
</evidence>
<organism evidence="9 10">
    <name type="scientific">Laccaria amethystina LaAM-08-1</name>
    <dbReference type="NCBI Taxonomy" id="1095629"/>
    <lineage>
        <taxon>Eukaryota</taxon>
        <taxon>Fungi</taxon>
        <taxon>Dikarya</taxon>
        <taxon>Basidiomycota</taxon>
        <taxon>Agaricomycotina</taxon>
        <taxon>Agaricomycetes</taxon>
        <taxon>Agaricomycetidae</taxon>
        <taxon>Agaricales</taxon>
        <taxon>Agaricineae</taxon>
        <taxon>Hydnangiaceae</taxon>
        <taxon>Laccaria</taxon>
    </lineage>
</organism>
<keyword evidence="5" id="KW-0698">rRNA processing</keyword>
<evidence type="ECO:0000313" key="9">
    <source>
        <dbReference type="EMBL" id="KIJ96360.1"/>
    </source>
</evidence>
<feature type="region of interest" description="Disordered" evidence="6">
    <location>
        <begin position="1"/>
        <end position="51"/>
    </location>
</feature>
<keyword evidence="2" id="KW-0285">Flavoprotein</keyword>
<dbReference type="Gene3D" id="3.50.50.60">
    <property type="entry name" value="FAD/NAD(P)-binding domain"/>
    <property type="match status" value="1"/>
</dbReference>
<proteinExistence type="inferred from homology"/>
<dbReference type="EMBL" id="KN838724">
    <property type="protein sequence ID" value="KIJ96360.1"/>
    <property type="molecule type" value="Genomic_DNA"/>
</dbReference>
<keyword evidence="3" id="KW-0274">FAD</keyword>
<dbReference type="InterPro" id="IPR035082">
    <property type="entry name" value="Nrap_D1"/>
</dbReference>
<gene>
    <name evidence="9" type="ORF">K443DRAFT_10696</name>
</gene>
<keyword evidence="5" id="KW-0694">RNA-binding</keyword>
<sequence length="888" mass="96336">MTRKTRKVEEEPDNKTASDVEHFGGNSGAEDHGLSDYGDMVEGGDEEEWGGVTGGQAEIEEEHRPDAADLFMSGSFKLQIDALLPNVRSKASRIPPLDRFLLSLHTFLMGIPSVSPQHPLEAARKLLKKGVAVPYSLPLPTEDTNWKVAFDSPSDITLAGSWANKVSVKLKDGLKFGVDLAVELPNSLFQEKDYLNGRFFHKRSCYLAIIAAAIQSPKSGFNVEPRSAPIQTTLGSGFTSTALMSSLGPLVSRGLGDRVQAAAILHPFPAARPVSQAHPFVLDVIVVGLVLDPQNAFRLVNHGPAADDEDQVALNTFRELWGDKSELRRFKDGRIIDSVVWEVKTADERAHIPAMLVQHTLKCHFGLEEDALQTWQSSFDSVLRLPESLSSKYLASGVSTGFKGALTAFDNLVKAIKALDDELPLTLPTVSPTRVTATIWRARDPTAPRIASINADGHISKCDLEKAIDAIPFGWLTAPCVAHHPNCDQRKQALLTSLPRAPRRPTERSLLVHGRSTPSHPIMPPHEVDYLRQYNSIIEFRSESTNPRALSFSPYKVSVQCYACTQVPTNRDTWQQFTYPDTMYGGPQQSAFVNTIFGLTGINHYKDLNGGTPNCVSITPFMMNWRDGDNRSSSATAYLSPVESQRTNWITLTNHFVTKINWSNSILPLRAVGVEFAPATGCSTSYTALARKEVILAAGPLGITTRINLKAVGKGLQALTTHGPRGNGFDVGGRGPPNVIAFPNLYQVMSSQANATVTHIQQSIPSWAASQAGSGLSAAALQQIFQVQTNLIIGNNAPVMGLFYDTGYPGSLSTGESRLAGAVPDGPDRGSDQAWRSWIQQGNFDSVYHPVGAPAMMRRSLGGSLSPSFPFYAPELGGPIPIGTAESV</sequence>
<dbReference type="OrthoDB" id="269227at2759"/>
<dbReference type="GO" id="GO:0034456">
    <property type="term" value="C:UTP-C complex"/>
    <property type="evidence" value="ECO:0007669"/>
    <property type="project" value="TreeGrafter"/>
</dbReference>
<comment type="subcellular location">
    <subcellularLocation>
        <location evidence="5">Nucleus</location>
        <location evidence="5">Nucleolus</location>
    </subcellularLocation>
</comment>
<accession>A0A0C9WV94</accession>
<dbReference type="InterPro" id="IPR035368">
    <property type="entry name" value="Nrap_D3"/>
</dbReference>
<dbReference type="STRING" id="1095629.A0A0C9WV94"/>
<dbReference type="HOGENOM" id="CLU_324925_0_0_1"/>
<evidence type="ECO:0000259" key="8">
    <source>
        <dbReference type="Pfam" id="PF17404"/>
    </source>
</evidence>
<evidence type="ECO:0000256" key="5">
    <source>
        <dbReference type="RuleBase" id="RU364032"/>
    </source>
</evidence>
<dbReference type="GO" id="GO:0016491">
    <property type="term" value="F:oxidoreductase activity"/>
    <property type="evidence" value="ECO:0007669"/>
    <property type="project" value="UniProtKB-KW"/>
</dbReference>
<dbReference type="GO" id="GO:0032545">
    <property type="term" value="C:CURI complex"/>
    <property type="evidence" value="ECO:0007669"/>
    <property type="project" value="TreeGrafter"/>
</dbReference>
<dbReference type="Pfam" id="PF17404">
    <property type="entry name" value="Nrap_D3"/>
    <property type="match status" value="1"/>
</dbReference>
<reference evidence="10" key="2">
    <citation type="submission" date="2015-01" db="EMBL/GenBank/DDBJ databases">
        <title>Evolutionary Origins and Diversification of the Mycorrhizal Mutualists.</title>
        <authorList>
            <consortium name="DOE Joint Genome Institute"/>
            <consortium name="Mycorrhizal Genomics Consortium"/>
            <person name="Kohler A."/>
            <person name="Kuo A."/>
            <person name="Nagy L.G."/>
            <person name="Floudas D."/>
            <person name="Copeland A."/>
            <person name="Barry K.W."/>
            <person name="Cichocki N."/>
            <person name="Veneault-Fourrey C."/>
            <person name="LaButti K."/>
            <person name="Lindquist E.A."/>
            <person name="Lipzen A."/>
            <person name="Lundell T."/>
            <person name="Morin E."/>
            <person name="Murat C."/>
            <person name="Riley R."/>
            <person name="Ohm R."/>
            <person name="Sun H."/>
            <person name="Tunlid A."/>
            <person name="Henrissat B."/>
            <person name="Grigoriev I.V."/>
            <person name="Hibbett D.S."/>
            <person name="Martin F."/>
        </authorList>
    </citation>
    <scope>NUCLEOTIDE SEQUENCE [LARGE SCALE GENOMIC DNA]</scope>
    <source>
        <strain evidence="10">LaAM-08-1</strain>
    </source>
</reference>
<evidence type="ECO:0000256" key="3">
    <source>
        <dbReference type="ARBA" id="ARBA00022827"/>
    </source>
</evidence>
<feature type="domain" description="Nrap protein" evidence="7">
    <location>
        <begin position="178"/>
        <end position="218"/>
    </location>
</feature>
<keyword evidence="4" id="KW-0560">Oxidoreductase</keyword>
<dbReference type="PANTHER" id="PTHR17972">
    <property type="entry name" value="NUCLEOLAR RNA-ASSOCIATED PROTEIN"/>
    <property type="match status" value="1"/>
</dbReference>
<keyword evidence="5" id="KW-0687">Ribonucleoprotein</keyword>
<dbReference type="Pfam" id="PF03813">
    <property type="entry name" value="Nrap"/>
    <property type="match status" value="1"/>
</dbReference>
<dbReference type="PANTHER" id="PTHR17972:SF0">
    <property type="entry name" value="NUCLEOLAR PROTEIN 6"/>
    <property type="match status" value="1"/>
</dbReference>
<evidence type="ECO:0000256" key="4">
    <source>
        <dbReference type="ARBA" id="ARBA00023002"/>
    </source>
</evidence>
<evidence type="ECO:0000256" key="2">
    <source>
        <dbReference type="ARBA" id="ARBA00022630"/>
    </source>
</evidence>
<reference evidence="9 10" key="1">
    <citation type="submission" date="2014-04" db="EMBL/GenBank/DDBJ databases">
        <authorList>
            <consortium name="DOE Joint Genome Institute"/>
            <person name="Kuo A."/>
            <person name="Kohler A."/>
            <person name="Nagy L.G."/>
            <person name="Floudas D."/>
            <person name="Copeland A."/>
            <person name="Barry K.W."/>
            <person name="Cichocki N."/>
            <person name="Veneault-Fourrey C."/>
            <person name="LaButti K."/>
            <person name="Lindquist E.A."/>
            <person name="Lipzen A."/>
            <person name="Lundell T."/>
            <person name="Morin E."/>
            <person name="Murat C."/>
            <person name="Sun H."/>
            <person name="Tunlid A."/>
            <person name="Henrissat B."/>
            <person name="Grigoriev I.V."/>
            <person name="Hibbett D.S."/>
            <person name="Martin F."/>
            <person name="Nordberg H.P."/>
            <person name="Cantor M.N."/>
            <person name="Hua S.X."/>
        </authorList>
    </citation>
    <scope>NUCLEOTIDE SEQUENCE [LARGE SCALE GENOMIC DNA]</scope>
    <source>
        <strain evidence="9 10">LaAM-08-1</strain>
    </source>
</reference>
<dbReference type="Gene3D" id="3.30.560.10">
    <property type="entry name" value="Glucose Oxidase, domain 3"/>
    <property type="match status" value="2"/>
</dbReference>
<protein>
    <recommendedName>
        <fullName evidence="5">U3 small nucleolar RNA-associated protein 22</fullName>
    </recommendedName>
</protein>
<dbReference type="Proteomes" id="UP000054477">
    <property type="component" value="Unassembled WGS sequence"/>
</dbReference>
<dbReference type="InterPro" id="IPR027424">
    <property type="entry name" value="Glucose_Oxidase_domain_2"/>
</dbReference>
<dbReference type="AlphaFoldDB" id="A0A0C9WV94"/>
<evidence type="ECO:0000256" key="1">
    <source>
        <dbReference type="ARBA" id="ARBA00001974"/>
    </source>
</evidence>
<comment type="similarity">
    <text evidence="5">Belongs to the NRAP family.</text>
</comment>
<dbReference type="SUPFAM" id="SSF51905">
    <property type="entry name" value="FAD/NAD(P)-binding domain"/>
    <property type="match status" value="1"/>
</dbReference>
<dbReference type="GO" id="GO:0032040">
    <property type="term" value="C:small-subunit processome"/>
    <property type="evidence" value="ECO:0007669"/>
    <property type="project" value="TreeGrafter"/>
</dbReference>
<comment type="cofactor">
    <cofactor evidence="1">
        <name>FAD</name>
        <dbReference type="ChEBI" id="CHEBI:57692"/>
    </cofactor>
</comment>
<feature type="compositionally biased region" description="Basic and acidic residues" evidence="6">
    <location>
        <begin position="7"/>
        <end position="22"/>
    </location>
</feature>
<dbReference type="InterPro" id="IPR005554">
    <property type="entry name" value="NOL6/Upt22"/>
</dbReference>
<keyword evidence="10" id="KW-1185">Reference proteome</keyword>
<dbReference type="GO" id="GO:0006364">
    <property type="term" value="P:rRNA processing"/>
    <property type="evidence" value="ECO:0007669"/>
    <property type="project" value="UniProtKB-KW"/>
</dbReference>
<evidence type="ECO:0000313" key="10">
    <source>
        <dbReference type="Proteomes" id="UP000054477"/>
    </source>
</evidence>
<keyword evidence="5" id="KW-0539">Nucleus</keyword>
<dbReference type="InterPro" id="IPR036188">
    <property type="entry name" value="FAD/NAD-bd_sf"/>
</dbReference>
<feature type="domain" description="Nrap protein" evidence="8">
    <location>
        <begin position="235"/>
        <end position="365"/>
    </location>
</feature>
<dbReference type="GO" id="GO:0006409">
    <property type="term" value="P:tRNA export from nucleus"/>
    <property type="evidence" value="ECO:0007669"/>
    <property type="project" value="TreeGrafter"/>
</dbReference>
<dbReference type="GO" id="GO:0003723">
    <property type="term" value="F:RNA binding"/>
    <property type="evidence" value="ECO:0007669"/>
    <property type="project" value="UniProtKB-KW"/>
</dbReference>